<evidence type="ECO:0000256" key="1">
    <source>
        <dbReference type="SAM" id="MobiDB-lite"/>
    </source>
</evidence>
<protein>
    <submittedName>
        <fullName evidence="2">Uncharacterized protein</fullName>
    </submittedName>
</protein>
<organism evidence="2 3">
    <name type="scientific">Acidimicrobium ferrooxidans</name>
    <dbReference type="NCBI Taxonomy" id="53635"/>
    <lineage>
        <taxon>Bacteria</taxon>
        <taxon>Bacillati</taxon>
        <taxon>Actinomycetota</taxon>
        <taxon>Acidimicrobiia</taxon>
        <taxon>Acidimicrobiales</taxon>
        <taxon>Acidimicrobiaceae</taxon>
        <taxon>Acidimicrobium</taxon>
    </lineage>
</organism>
<reference evidence="2" key="1">
    <citation type="submission" date="2021-02" db="EMBL/GenBank/DDBJ databases">
        <title>Activity-based single-cell genomes from oceanic crustal fluid captures similar information to metagenomic and metatranscriptomic surveys with orders of magnitude less sampling.</title>
        <authorList>
            <person name="D'Angelo T.S."/>
            <person name="Orcutt B.N."/>
        </authorList>
    </citation>
    <scope>NUCLEOTIDE SEQUENCE [LARGE SCALE GENOMIC DNA]</scope>
    <source>
        <strain evidence="2">AH-315-J10</strain>
    </source>
</reference>
<keyword evidence="3" id="KW-1185">Reference proteome</keyword>
<proteinExistence type="predicted"/>
<gene>
    <name evidence="2" type="ORF">JYT35_00580</name>
</gene>
<dbReference type="EMBL" id="JAFIUH010000006">
    <property type="protein sequence ID" value="MBN4059594.1"/>
    <property type="molecule type" value="Genomic_DNA"/>
</dbReference>
<evidence type="ECO:0000313" key="2">
    <source>
        <dbReference type="EMBL" id="MBN4059594.1"/>
    </source>
</evidence>
<dbReference type="Proteomes" id="UP000724964">
    <property type="component" value="Unassembled WGS sequence"/>
</dbReference>
<name>A0ABS3AP21_9ACTN</name>
<accession>A0ABS3AP21</accession>
<sequence length="67" mass="7604">MADVAKPTTPEASDRLDNLLPTDPSAEDVERQADRLQIVPDFRLSSETVNRVPFDDLEQRRLRALGR</sequence>
<evidence type="ECO:0000313" key="3">
    <source>
        <dbReference type="Proteomes" id="UP000724964"/>
    </source>
</evidence>
<feature type="region of interest" description="Disordered" evidence="1">
    <location>
        <begin position="1"/>
        <end position="33"/>
    </location>
</feature>
<comment type="caution">
    <text evidence="2">The sequence shown here is derived from an EMBL/GenBank/DDBJ whole genome shotgun (WGS) entry which is preliminary data.</text>
</comment>